<protein>
    <submittedName>
        <fullName evidence="2">Uncharacterized protein</fullName>
    </submittedName>
</protein>
<evidence type="ECO:0000313" key="2">
    <source>
        <dbReference type="EMBL" id="CCF85018.1"/>
    </source>
</evidence>
<accession>I4EK06</accession>
<organism evidence="2 3">
    <name type="scientific">Nitrolancea hollandica Lb</name>
    <dbReference type="NCBI Taxonomy" id="1129897"/>
    <lineage>
        <taxon>Bacteria</taxon>
        <taxon>Pseudomonadati</taxon>
        <taxon>Thermomicrobiota</taxon>
        <taxon>Thermomicrobia</taxon>
        <taxon>Sphaerobacterales</taxon>
        <taxon>Sphaerobacterineae</taxon>
        <taxon>Sphaerobacteraceae</taxon>
        <taxon>Nitrolancea</taxon>
    </lineage>
</organism>
<keyword evidence="3" id="KW-1185">Reference proteome</keyword>
<proteinExistence type="predicted"/>
<evidence type="ECO:0000313" key="3">
    <source>
        <dbReference type="Proteomes" id="UP000004221"/>
    </source>
</evidence>
<dbReference type="Proteomes" id="UP000004221">
    <property type="component" value="Unassembled WGS sequence"/>
</dbReference>
<reference evidence="2 3" key="1">
    <citation type="journal article" date="2012" name="ISME J.">
        <title>Nitrification expanded: discovery, physiology and genomics of a nitrite-oxidizing bacterium from the phylum Chloroflexi.</title>
        <authorList>
            <person name="Sorokin D.Y."/>
            <person name="Lucker S."/>
            <person name="Vejmelkova D."/>
            <person name="Kostrikina N.A."/>
            <person name="Kleerebezem R."/>
            <person name="Rijpstra W.I."/>
            <person name="Damste J.S."/>
            <person name="Le Paslier D."/>
            <person name="Muyzer G."/>
            <person name="Wagner M."/>
            <person name="van Loosdrecht M.C."/>
            <person name="Daims H."/>
        </authorList>
    </citation>
    <scope>NUCLEOTIDE SEQUENCE [LARGE SCALE GENOMIC DNA]</scope>
    <source>
        <strain evidence="3">none</strain>
    </source>
</reference>
<dbReference type="EMBL" id="CAGS01000373">
    <property type="protein sequence ID" value="CCF85018.1"/>
    <property type="molecule type" value="Genomic_DNA"/>
</dbReference>
<dbReference type="AlphaFoldDB" id="I4EK06"/>
<sequence>MVASLCVHLRDEKDDGVDDITEKAEWRGYDPMTGLTIWQHGRKAMIELRVQRRVATDPVADTFSRHRAAVNRPRSQPEAGRGRLHGVRGDRSSSF</sequence>
<name>I4EK06_9BACT</name>
<comment type="caution">
    <text evidence="2">The sequence shown here is derived from an EMBL/GenBank/DDBJ whole genome shotgun (WGS) entry which is preliminary data.</text>
</comment>
<feature type="region of interest" description="Disordered" evidence="1">
    <location>
        <begin position="59"/>
        <end position="95"/>
    </location>
</feature>
<gene>
    <name evidence="2" type="ORF">NITHO_4340003</name>
</gene>
<evidence type="ECO:0000256" key="1">
    <source>
        <dbReference type="SAM" id="MobiDB-lite"/>
    </source>
</evidence>